<dbReference type="EMBL" id="SLUP01000005">
    <property type="protein sequence ID" value="TCL65455.1"/>
    <property type="molecule type" value="Genomic_DNA"/>
</dbReference>
<evidence type="ECO:0000313" key="4">
    <source>
        <dbReference type="Proteomes" id="UP000295455"/>
    </source>
</evidence>
<dbReference type="AlphaFoldDB" id="A0A4R1RHA9"/>
<dbReference type="OrthoDB" id="9803752at2"/>
<sequence>MRHYKETKVTSKIRLLKKTFTLIFTLLLTNIINANDIIQINQNQYFIDINKGIVITNMDVTTINSTWPNSKTHILLNELCEFTIPPVNIEIGTVYTIHIPSQNSNFALYFSELPIISIFSDNTIVDDPNVLAYFKMIETNQNFLESNIGIQYRGGWSQSLAKKSMEIEFWTDSTGAETEDYNLLGMANNDDWNLQAMYNEPLRIRSKTNNDLWRKINTLHYQNQEPEAINGIRMKYIELFLNNEYRGVYCLGEKVSRKQLKLKKHNGIIRGELYKGVSWGASTFTSIPTYNNNLLAWSGFEYKHPDEEVDWSNLHGLVDFIINSSNGNFFDEYKDRFEIDNLVDYYIFLNLLRATDNTGKNIYIAKYNTNDNYFYVPWDLDGSFGTIWNGTNDNTTNDLLSNGFYNRLIYDCSPNGFKERLKNKWLLLRSTVITHDSLMSLFTSNHDYLKVNGIYDRENLAWTSYTYNNTDLNYMSAWITNRLIYLDVKLTENCIPLSINQSTFNNELIKIHPNPTDDLIFINTEFLHDYKVSVYNYLGQVVQHELISKSNNTISLGNLNSGIYFIKLENKEHTEIRKIILSK</sequence>
<dbReference type="InterPro" id="IPR014867">
    <property type="entry name" value="Spore_coat_CotH_CotH2/3/7"/>
</dbReference>
<proteinExistence type="predicted"/>
<dbReference type="InterPro" id="IPR026444">
    <property type="entry name" value="Secre_tail"/>
</dbReference>
<dbReference type="RefSeq" id="WP_132217873.1">
    <property type="nucleotide sequence ID" value="NZ_OX156936.1"/>
</dbReference>
<keyword evidence="4" id="KW-1185">Reference proteome</keyword>
<reference evidence="3 4" key="1">
    <citation type="submission" date="2019-03" db="EMBL/GenBank/DDBJ databases">
        <title>Genomic Encyclopedia of Type Strains, Phase IV (KMG-IV): sequencing the most valuable type-strain genomes for metagenomic binning, comparative biology and taxonomic classification.</title>
        <authorList>
            <person name="Goeker M."/>
        </authorList>
    </citation>
    <scope>NUCLEOTIDE SEQUENCE [LARGE SCALE GENOMIC DNA]</scope>
    <source>
        <strain evidence="3 4">DSM 18792</strain>
    </source>
</reference>
<evidence type="ECO:0000256" key="1">
    <source>
        <dbReference type="ARBA" id="ARBA00022729"/>
    </source>
</evidence>
<gene>
    <name evidence="3" type="ORF">EV196_105113</name>
</gene>
<evidence type="ECO:0000259" key="2">
    <source>
        <dbReference type="Pfam" id="PF18962"/>
    </source>
</evidence>
<feature type="domain" description="Secretion system C-terminal sorting" evidence="2">
    <location>
        <begin position="511"/>
        <end position="580"/>
    </location>
</feature>
<organism evidence="3 4">
    <name type="scientific">Mariniflexile fucanivorans</name>
    <dbReference type="NCBI Taxonomy" id="264023"/>
    <lineage>
        <taxon>Bacteria</taxon>
        <taxon>Pseudomonadati</taxon>
        <taxon>Bacteroidota</taxon>
        <taxon>Flavobacteriia</taxon>
        <taxon>Flavobacteriales</taxon>
        <taxon>Flavobacteriaceae</taxon>
        <taxon>Mariniflexile</taxon>
    </lineage>
</organism>
<dbReference type="Proteomes" id="UP000295455">
    <property type="component" value="Unassembled WGS sequence"/>
</dbReference>
<dbReference type="NCBIfam" id="TIGR04183">
    <property type="entry name" value="Por_Secre_tail"/>
    <property type="match status" value="1"/>
</dbReference>
<dbReference type="Pfam" id="PF08757">
    <property type="entry name" value="CotH"/>
    <property type="match status" value="1"/>
</dbReference>
<keyword evidence="1" id="KW-0732">Signal</keyword>
<comment type="caution">
    <text evidence="3">The sequence shown here is derived from an EMBL/GenBank/DDBJ whole genome shotgun (WGS) entry which is preliminary data.</text>
</comment>
<accession>A0A4R1RHA9</accession>
<name>A0A4R1RHA9_9FLAO</name>
<protein>
    <submittedName>
        <fullName evidence="3">Putative secreted protein (Por secretion system target)</fullName>
    </submittedName>
</protein>
<evidence type="ECO:0000313" key="3">
    <source>
        <dbReference type="EMBL" id="TCL65455.1"/>
    </source>
</evidence>
<dbReference type="Pfam" id="PF18962">
    <property type="entry name" value="Por_Secre_tail"/>
    <property type="match status" value="1"/>
</dbReference>